<feature type="domain" description="Gamma tubulin complex component C-terminal" evidence="7">
    <location>
        <begin position="908"/>
        <end position="1224"/>
    </location>
</feature>
<evidence type="ECO:0000256" key="1">
    <source>
        <dbReference type="ARBA" id="ARBA00004245"/>
    </source>
</evidence>
<accession>A0AAV1DDJ8</accession>
<keyword evidence="10" id="KW-1185">Reference proteome</keyword>
<dbReference type="GO" id="GO:0043015">
    <property type="term" value="F:gamma-tubulin binding"/>
    <property type="evidence" value="ECO:0007669"/>
    <property type="project" value="InterPro"/>
</dbReference>
<evidence type="ECO:0000256" key="3">
    <source>
        <dbReference type="ARBA" id="ARBA00022490"/>
    </source>
</evidence>
<sequence length="1235" mass="139833">MGAEANTVASLLEKLKVDDPWVPPKPWESVPSEGGGRSSIPHSSAPGFYNTSNLSEASLVRLVMNALQGVESALVSVYEFSVLFCSESADRTFHRISSLWTRSTSTHALGNLLKSIGQFGCVIFLLQNFVEYFNHLNLNKDSGSENISKEANEGTKRWAEDKFGVINQAFAVAVKKILDSYISSLNTLYASASLRCSLDNTDYGCLTSVGNSEVTVLEVYLHTSGLRTQIEALGNICQIYDLACSFSGESLQDLVVNANLEFAKFPRGANLLTFLYMQLKVVDPIHITLLKFLFLQTFEPYYRFVRSWIYEGRMTDHYKEFAMEYVEHLADCAPGKAGISVDLPISTIKARDGVTLPCFLEDFLSPLLRIGQQLQVLVKLLDLCLNLGSWNKAQEEILPFLDNPPNDYPFLACPLTFHKATIEQIVLARHKYYERMQEKVDKIFSKVQFRYPQASQYAVQHLYASNHGRNPKLADPNLDDSQGAIEMGERGRTVPNKDEANGACCSENEFSESEDSLAISDSSSVASFQEQNDTELSPNTTSQLIPSYLSSLVISFSAKSAVQDPSQSEIACSAENNISEIWEKIQSYSQCLDAYKDVHHQGKDEFASCWSPQCADQRVPFLADSEPISDEYDLHLQPVHVPHSLNTSSDNSKRLHMSTSGVFNKIGNFEDPKIRTHFTETIFSTYALPETTNNQLDITGGSVLSSSWYLQPCNGKYGSNFLSMNPLLSKAYWINSSNKPQEQSKNYREPFSSFDFTLVRDPRKVCEEKLASASVDQHESNYYILKDNASNAAIFASANHIKQNCSDENSVEGFISSPTYISLDSKSCRGEEALRGHTAWGKMWEHLLACFDSNSNSSDIGCWSNSMVVFDMPLDYVIKKCLWEEILLQYQYVSKLTLKLLEEGFSMQEHLLTLRRYHFMEHADWADLFIFSLWHHKWHVAELEKRILEIQGVLELSIQRSSCEGDLNKDRLYVYVKGDLPMPLSASANVTRICSLDFLGLGYRVDWPVNIILTPGALKIYSDIFNFLIQVKHAIFSLSEIWCSLKGLKQVARESCLSEHRKLKLQHISVFTQTRHQVNHFVSTLQQYVQSQLSHVSWCKFLNSLKHKVKDMMDFEEAHMEYLTESLHICFLSKETQSIANIIQSMLQCSVELSSCLIACASEVGLSGDDCPELPQIDTLRVREIKKTFTKNVKDLFLIYLRTPKHGEFGLSRFWEYLNYNGYYADDWGMQLHHV</sequence>
<protein>
    <submittedName>
        <fullName evidence="9">OLC1v1004952C1</fullName>
    </submittedName>
</protein>
<dbReference type="GO" id="GO:0007020">
    <property type="term" value="P:microtubule nucleation"/>
    <property type="evidence" value="ECO:0007669"/>
    <property type="project" value="InterPro"/>
</dbReference>
<dbReference type="GO" id="GO:0031122">
    <property type="term" value="P:cytoplasmic microtubule organization"/>
    <property type="evidence" value="ECO:0007669"/>
    <property type="project" value="TreeGrafter"/>
</dbReference>
<dbReference type="EMBL" id="OX459122">
    <property type="protein sequence ID" value="CAI9105919.1"/>
    <property type="molecule type" value="Genomic_DNA"/>
</dbReference>
<feature type="domain" description="Gamma tubulin complex component protein N-terminal" evidence="8">
    <location>
        <begin position="61"/>
        <end position="402"/>
    </location>
</feature>
<evidence type="ECO:0000256" key="4">
    <source>
        <dbReference type="ARBA" id="ARBA00022701"/>
    </source>
</evidence>
<evidence type="ECO:0000256" key="5">
    <source>
        <dbReference type="ARBA" id="ARBA00023212"/>
    </source>
</evidence>
<evidence type="ECO:0000313" key="10">
    <source>
        <dbReference type="Proteomes" id="UP001161247"/>
    </source>
</evidence>
<dbReference type="GO" id="GO:0000930">
    <property type="term" value="C:gamma-tubulin complex"/>
    <property type="evidence" value="ECO:0007669"/>
    <property type="project" value="TreeGrafter"/>
</dbReference>
<dbReference type="AlphaFoldDB" id="A0AAV1DDJ8"/>
<keyword evidence="5" id="KW-0206">Cytoskeleton</keyword>
<evidence type="ECO:0000259" key="8">
    <source>
        <dbReference type="Pfam" id="PF17681"/>
    </source>
</evidence>
<dbReference type="Pfam" id="PF17681">
    <property type="entry name" value="GCP_N_terminal"/>
    <property type="match status" value="1"/>
</dbReference>
<evidence type="ECO:0000313" key="9">
    <source>
        <dbReference type="EMBL" id="CAI9105919.1"/>
    </source>
</evidence>
<evidence type="ECO:0000256" key="6">
    <source>
        <dbReference type="SAM" id="MobiDB-lite"/>
    </source>
</evidence>
<organism evidence="9 10">
    <name type="scientific">Oldenlandia corymbosa var. corymbosa</name>
    <dbReference type="NCBI Taxonomy" id="529605"/>
    <lineage>
        <taxon>Eukaryota</taxon>
        <taxon>Viridiplantae</taxon>
        <taxon>Streptophyta</taxon>
        <taxon>Embryophyta</taxon>
        <taxon>Tracheophyta</taxon>
        <taxon>Spermatophyta</taxon>
        <taxon>Magnoliopsida</taxon>
        <taxon>eudicotyledons</taxon>
        <taxon>Gunneridae</taxon>
        <taxon>Pentapetalae</taxon>
        <taxon>asterids</taxon>
        <taxon>lamiids</taxon>
        <taxon>Gentianales</taxon>
        <taxon>Rubiaceae</taxon>
        <taxon>Rubioideae</taxon>
        <taxon>Spermacoceae</taxon>
        <taxon>Hedyotis-Oldenlandia complex</taxon>
        <taxon>Oldenlandia</taxon>
    </lineage>
</organism>
<name>A0AAV1DDJ8_OLDCO</name>
<feature type="region of interest" description="Disordered" evidence="6">
    <location>
        <begin position="521"/>
        <end position="540"/>
    </location>
</feature>
<dbReference type="GO" id="GO:0051321">
    <property type="term" value="P:meiotic cell cycle"/>
    <property type="evidence" value="ECO:0007669"/>
    <property type="project" value="TreeGrafter"/>
</dbReference>
<dbReference type="Pfam" id="PF04130">
    <property type="entry name" value="GCP_C_terminal"/>
    <property type="match status" value="1"/>
</dbReference>
<evidence type="ECO:0000259" key="7">
    <source>
        <dbReference type="Pfam" id="PF04130"/>
    </source>
</evidence>
<dbReference type="GO" id="GO:0051011">
    <property type="term" value="F:microtubule minus-end binding"/>
    <property type="evidence" value="ECO:0007669"/>
    <property type="project" value="TreeGrafter"/>
</dbReference>
<dbReference type="InterPro" id="IPR041470">
    <property type="entry name" value="GCP_N"/>
</dbReference>
<dbReference type="InterPro" id="IPR007259">
    <property type="entry name" value="GCP"/>
</dbReference>
<keyword evidence="3" id="KW-0963">Cytoplasm</keyword>
<dbReference type="InterPro" id="IPR042241">
    <property type="entry name" value="GCP_C_sf"/>
</dbReference>
<dbReference type="Proteomes" id="UP001161247">
    <property type="component" value="Chromosome 5"/>
</dbReference>
<dbReference type="PANTHER" id="PTHR19302">
    <property type="entry name" value="GAMMA TUBULIN COMPLEX PROTEIN"/>
    <property type="match status" value="1"/>
</dbReference>
<feature type="compositionally biased region" description="Polar residues" evidence="6">
    <location>
        <begin position="528"/>
        <end position="540"/>
    </location>
</feature>
<dbReference type="GO" id="GO:0051225">
    <property type="term" value="P:spindle assembly"/>
    <property type="evidence" value="ECO:0007669"/>
    <property type="project" value="TreeGrafter"/>
</dbReference>
<proteinExistence type="inferred from homology"/>
<dbReference type="Gene3D" id="1.20.120.1900">
    <property type="entry name" value="Gamma-tubulin complex, C-terminal domain"/>
    <property type="match status" value="1"/>
</dbReference>
<dbReference type="FunFam" id="1.20.120.1900:FF:000018">
    <property type="entry name" value="Gamma-tubulin complex component 6 isoform A"/>
    <property type="match status" value="1"/>
</dbReference>
<reference evidence="9" key="1">
    <citation type="submission" date="2023-03" db="EMBL/GenBank/DDBJ databases">
        <authorList>
            <person name="Julca I."/>
        </authorList>
    </citation>
    <scope>NUCLEOTIDE SEQUENCE</scope>
</reference>
<dbReference type="GO" id="GO:0000922">
    <property type="term" value="C:spindle pole"/>
    <property type="evidence" value="ECO:0007669"/>
    <property type="project" value="InterPro"/>
</dbReference>
<dbReference type="GO" id="GO:0000278">
    <property type="term" value="P:mitotic cell cycle"/>
    <property type="evidence" value="ECO:0007669"/>
    <property type="project" value="TreeGrafter"/>
</dbReference>
<comment type="subcellular location">
    <subcellularLocation>
        <location evidence="1">Cytoplasm</location>
        <location evidence="1">Cytoskeleton</location>
    </subcellularLocation>
</comment>
<gene>
    <name evidence="9" type="ORF">OLC1_LOCUS14516</name>
</gene>
<dbReference type="PANTHER" id="PTHR19302:SF70">
    <property type="entry name" value="GAMMA-TUBULIN COMPLEX COMPONENT 6"/>
    <property type="match status" value="1"/>
</dbReference>
<evidence type="ECO:0000256" key="2">
    <source>
        <dbReference type="ARBA" id="ARBA00010337"/>
    </source>
</evidence>
<comment type="similarity">
    <text evidence="2">Belongs to the TUBGCP family.</text>
</comment>
<keyword evidence="4" id="KW-0493">Microtubule</keyword>
<dbReference type="GO" id="GO:0005874">
    <property type="term" value="C:microtubule"/>
    <property type="evidence" value="ECO:0007669"/>
    <property type="project" value="UniProtKB-KW"/>
</dbReference>
<dbReference type="InterPro" id="IPR040457">
    <property type="entry name" value="GCP_C"/>
</dbReference>